<dbReference type="AlphaFoldDB" id="A0A4P1RJ89"/>
<reference evidence="1 2" key="1">
    <citation type="journal article" date="2017" name="Plant Biotechnol. J.">
        <title>A comprehensive draft genome sequence for lupin (Lupinus angustifolius), an emerging health food: insights into plant-microbe interactions and legume evolution.</title>
        <authorList>
            <person name="Hane J.K."/>
            <person name="Ming Y."/>
            <person name="Kamphuis L.G."/>
            <person name="Nelson M.N."/>
            <person name="Garg G."/>
            <person name="Atkins C.A."/>
            <person name="Bayer P.E."/>
            <person name="Bravo A."/>
            <person name="Bringans S."/>
            <person name="Cannon S."/>
            <person name="Edwards D."/>
            <person name="Foley R."/>
            <person name="Gao L.L."/>
            <person name="Harrison M.J."/>
            <person name="Huang W."/>
            <person name="Hurgobin B."/>
            <person name="Li S."/>
            <person name="Liu C.W."/>
            <person name="McGrath A."/>
            <person name="Morahan G."/>
            <person name="Murray J."/>
            <person name="Weller J."/>
            <person name="Jian J."/>
            <person name="Singh K.B."/>
        </authorList>
    </citation>
    <scope>NUCLEOTIDE SEQUENCE [LARGE SCALE GENOMIC DNA]</scope>
    <source>
        <strain evidence="2">cv. Tanjil</strain>
        <tissue evidence="1">Whole plant</tissue>
    </source>
</reference>
<dbReference type="GO" id="GO:0010008">
    <property type="term" value="C:endosome membrane"/>
    <property type="evidence" value="ECO:0007669"/>
    <property type="project" value="TreeGrafter"/>
</dbReference>
<evidence type="ECO:0000313" key="2">
    <source>
        <dbReference type="Proteomes" id="UP000188354"/>
    </source>
</evidence>
<name>A0A4P1RJ89_LUPAN</name>
<organism evidence="1 2">
    <name type="scientific">Lupinus angustifolius</name>
    <name type="common">Narrow-leaved blue lupine</name>
    <dbReference type="NCBI Taxonomy" id="3871"/>
    <lineage>
        <taxon>Eukaryota</taxon>
        <taxon>Viridiplantae</taxon>
        <taxon>Streptophyta</taxon>
        <taxon>Embryophyta</taxon>
        <taxon>Tracheophyta</taxon>
        <taxon>Spermatophyta</taxon>
        <taxon>Magnoliopsida</taxon>
        <taxon>eudicotyledons</taxon>
        <taxon>Gunneridae</taxon>
        <taxon>Pentapetalae</taxon>
        <taxon>rosids</taxon>
        <taxon>fabids</taxon>
        <taxon>Fabales</taxon>
        <taxon>Fabaceae</taxon>
        <taxon>Papilionoideae</taxon>
        <taxon>50 kb inversion clade</taxon>
        <taxon>genistoids sensu lato</taxon>
        <taxon>core genistoids</taxon>
        <taxon>Genisteae</taxon>
        <taxon>Lupinus</taxon>
    </lineage>
</organism>
<dbReference type="GO" id="GO:0070772">
    <property type="term" value="C:PAS complex"/>
    <property type="evidence" value="ECO:0007669"/>
    <property type="project" value="InterPro"/>
</dbReference>
<keyword evidence="2" id="KW-1185">Reference proteome</keyword>
<dbReference type="GO" id="GO:0006661">
    <property type="term" value="P:phosphatidylinositol biosynthetic process"/>
    <property type="evidence" value="ECO:0007669"/>
    <property type="project" value="InterPro"/>
</dbReference>
<gene>
    <name evidence="1" type="ORF">TanjilG_06101</name>
</gene>
<evidence type="ECO:0000313" key="1">
    <source>
        <dbReference type="EMBL" id="OIW12312.1"/>
    </source>
</evidence>
<dbReference type="InterPro" id="IPR026825">
    <property type="entry name" value="Vac14"/>
</dbReference>
<dbReference type="PANTHER" id="PTHR16023">
    <property type="entry name" value="TAX1 BINDING PROTEIN-RELATED"/>
    <property type="match status" value="1"/>
</dbReference>
<dbReference type="Proteomes" id="UP000188354">
    <property type="component" value="Chromosome LG05"/>
</dbReference>
<dbReference type="PANTHER" id="PTHR16023:SF0">
    <property type="entry name" value="PROTEIN VAC14 HOMOLOG"/>
    <property type="match status" value="1"/>
</dbReference>
<dbReference type="EMBL" id="CM007365">
    <property type="protein sequence ID" value="OIW12312.1"/>
    <property type="molecule type" value="Genomic_DNA"/>
</dbReference>
<sequence length="56" mass="6454">MPSVEENRLFSLTTITWIDEFVKLGVDQLVPYYTVILATILPCISDKKEKIRVVAR</sequence>
<dbReference type="STRING" id="3871.A0A4P1RJ89"/>
<accession>A0A4P1RJ89</accession>
<dbReference type="Gramene" id="OIW12312">
    <property type="protein sequence ID" value="OIW12312"/>
    <property type="gene ID" value="TanjilG_06101"/>
</dbReference>
<proteinExistence type="predicted"/>
<protein>
    <submittedName>
        <fullName evidence="1">Uncharacterized protein</fullName>
    </submittedName>
</protein>